<feature type="domain" description="IclR-ED" evidence="8">
    <location>
        <begin position="67"/>
        <end position="250"/>
    </location>
</feature>
<evidence type="ECO:0000256" key="3">
    <source>
        <dbReference type="ARBA" id="ARBA00023163"/>
    </source>
</evidence>
<name>V2UK67_9GAMM</name>
<feature type="coiled-coil region" evidence="6">
    <location>
        <begin position="227"/>
        <end position="254"/>
    </location>
</feature>
<keyword evidence="6" id="KW-0175">Coiled coil</keyword>
<evidence type="ECO:0000259" key="7">
    <source>
        <dbReference type="PROSITE" id="PS51077"/>
    </source>
</evidence>
<organism evidence="9 10">
    <name type="scientific">Acinetobacter brisouii CIP 110357</name>
    <dbReference type="NCBI Taxonomy" id="1341683"/>
    <lineage>
        <taxon>Bacteria</taxon>
        <taxon>Pseudomonadati</taxon>
        <taxon>Pseudomonadota</taxon>
        <taxon>Gammaproteobacteria</taxon>
        <taxon>Moraxellales</taxon>
        <taxon>Moraxellaceae</taxon>
        <taxon>Acinetobacter</taxon>
    </lineage>
</organism>
<dbReference type="InterPro" id="IPR036390">
    <property type="entry name" value="WH_DNA-bd_sf"/>
</dbReference>
<reference evidence="9 10" key="1">
    <citation type="submission" date="2013-10" db="EMBL/GenBank/DDBJ databases">
        <title>The Genome Sequence of Acinetobacter brisouii CIP 110357.</title>
        <authorList>
            <consortium name="The Broad Institute Genomics Platform"/>
            <consortium name="The Broad Institute Genome Sequencing Center for Infectious Disease"/>
            <person name="Cerqueira G."/>
            <person name="Feldgarden M."/>
            <person name="Courvalin P."/>
            <person name="Grillot-Courvalin C."/>
            <person name="Clermont D."/>
            <person name="Rocha E."/>
            <person name="Yoon E.-J."/>
            <person name="Nemec A."/>
            <person name="Young S.K."/>
            <person name="Zeng Q."/>
            <person name="Gargeya S."/>
            <person name="Fitzgerald M."/>
            <person name="Abouelleil A."/>
            <person name="Alvarado L."/>
            <person name="Berlin A.M."/>
            <person name="Chapman S.B."/>
            <person name="Gainer-Dewar J."/>
            <person name="Goldberg J."/>
            <person name="Gnerre S."/>
            <person name="Griggs A."/>
            <person name="Gujja S."/>
            <person name="Hansen M."/>
            <person name="Howarth C."/>
            <person name="Imamovic A."/>
            <person name="Ireland A."/>
            <person name="Larimer J."/>
            <person name="McCowan C."/>
            <person name="Murphy C."/>
            <person name="Pearson M."/>
            <person name="Poon T.W."/>
            <person name="Priest M."/>
            <person name="Roberts A."/>
            <person name="Saif S."/>
            <person name="Shea T."/>
            <person name="Sykes S."/>
            <person name="Wortman J."/>
            <person name="Nusbaum C."/>
            <person name="Birren B."/>
        </authorList>
    </citation>
    <scope>NUCLEOTIDE SEQUENCE [LARGE SCALE GENOMIC DNA]</scope>
    <source>
        <strain evidence="9 10">CIP 110357</strain>
    </source>
</reference>
<dbReference type="EMBL" id="AYEU01000007">
    <property type="protein sequence ID" value="ESK50357.1"/>
    <property type="molecule type" value="Genomic_DNA"/>
</dbReference>
<keyword evidence="10" id="KW-1185">Reference proteome</keyword>
<evidence type="ECO:0000313" key="10">
    <source>
        <dbReference type="Proteomes" id="UP000018418"/>
    </source>
</evidence>
<dbReference type="InterPro" id="IPR005471">
    <property type="entry name" value="Tscrpt_reg_IclR_N"/>
</dbReference>
<dbReference type="STRING" id="396323.VH98_12845"/>
<evidence type="ECO:0000256" key="6">
    <source>
        <dbReference type="SAM" id="Coils"/>
    </source>
</evidence>
<feature type="domain" description="HTH iclR-type" evidence="7">
    <location>
        <begin position="3"/>
        <end position="66"/>
    </location>
</feature>
<comment type="caution">
    <text evidence="9">The sequence shown here is derived from an EMBL/GenBank/DDBJ whole genome shotgun (WGS) entry which is preliminary data.</text>
</comment>
<gene>
    <name evidence="9" type="ORF">P255_02334</name>
</gene>
<dbReference type="HOGENOM" id="CLU_062618_4_4_6"/>
<dbReference type="RefSeq" id="WP_004902451.1">
    <property type="nucleotide sequence ID" value="NZ_BBTI01000006.1"/>
</dbReference>
<dbReference type="Gene3D" id="1.10.10.10">
    <property type="entry name" value="Winged helix-like DNA-binding domain superfamily/Winged helix DNA-binding domain"/>
    <property type="match status" value="1"/>
</dbReference>
<evidence type="ECO:0000256" key="5">
    <source>
        <dbReference type="ARBA" id="ARBA00042627"/>
    </source>
</evidence>
<dbReference type="Gene3D" id="3.30.450.40">
    <property type="match status" value="1"/>
</dbReference>
<evidence type="ECO:0000259" key="8">
    <source>
        <dbReference type="PROSITE" id="PS51078"/>
    </source>
</evidence>
<dbReference type="InterPro" id="IPR036388">
    <property type="entry name" value="WH-like_DNA-bd_sf"/>
</dbReference>
<sequence length="262" mass="29639">MAVTSFGKILTVLDLFSISRHVINVDIISQELGLSRPTSYRYLKELVSADLLQRISGTSGDYTLGPKIAVLDYISRTTDPLVQVSIPYMKDIVEHTELSCLLTFLNHDYCIDIHDESFQGNLLVSYGRGSPRPVYMGASPKIIVAHMNKQGLHNFYEHYAAQLATVGFAQDESQFIQHMRKIKKQGYYFSQGEVNPLYSSLSVPIKYSSKIAPVALTVVGSKNRFEYVNLEKIIQTLKEHATEIEKKYLSLAEQVEQQSHRD</sequence>
<dbReference type="InterPro" id="IPR029016">
    <property type="entry name" value="GAF-like_dom_sf"/>
</dbReference>
<evidence type="ECO:0000256" key="4">
    <source>
        <dbReference type="ARBA" id="ARBA00040379"/>
    </source>
</evidence>
<dbReference type="SUPFAM" id="SSF46785">
    <property type="entry name" value="Winged helix' DNA-binding domain"/>
    <property type="match status" value="1"/>
</dbReference>
<proteinExistence type="predicted"/>
<dbReference type="PROSITE" id="PS51078">
    <property type="entry name" value="ICLR_ED"/>
    <property type="match status" value="1"/>
</dbReference>
<dbReference type="PANTHER" id="PTHR30136">
    <property type="entry name" value="HELIX-TURN-HELIX TRANSCRIPTIONAL REGULATOR, ICLR FAMILY"/>
    <property type="match status" value="1"/>
</dbReference>
<accession>V2UK67</accession>
<keyword evidence="3" id="KW-0804">Transcription</keyword>
<dbReference type="AlphaFoldDB" id="V2UK67"/>
<dbReference type="OrthoDB" id="31778at2"/>
<dbReference type="GO" id="GO:0003677">
    <property type="term" value="F:DNA binding"/>
    <property type="evidence" value="ECO:0007669"/>
    <property type="project" value="UniProtKB-KW"/>
</dbReference>
<protein>
    <recommendedName>
        <fullName evidence="4">HTH-type transcriptional repressor AllR</fullName>
    </recommendedName>
    <alternativeName>
        <fullName evidence="5">Negative regulator of allantoin and glyoxylate utilization operons</fullName>
    </alternativeName>
</protein>
<evidence type="ECO:0000256" key="2">
    <source>
        <dbReference type="ARBA" id="ARBA00023125"/>
    </source>
</evidence>
<dbReference type="InterPro" id="IPR014757">
    <property type="entry name" value="Tscrpt_reg_IclR_C"/>
</dbReference>
<dbReference type="SUPFAM" id="SSF55781">
    <property type="entry name" value="GAF domain-like"/>
    <property type="match status" value="1"/>
</dbReference>
<dbReference type="InterPro" id="IPR050707">
    <property type="entry name" value="HTH_MetabolicPath_Reg"/>
</dbReference>
<keyword evidence="1" id="KW-0805">Transcription regulation</keyword>
<dbReference type="SMART" id="SM00346">
    <property type="entry name" value="HTH_ICLR"/>
    <property type="match status" value="1"/>
</dbReference>
<dbReference type="GO" id="GO:0003700">
    <property type="term" value="F:DNA-binding transcription factor activity"/>
    <property type="evidence" value="ECO:0007669"/>
    <property type="project" value="TreeGrafter"/>
</dbReference>
<dbReference type="PATRIC" id="fig|1341683.3.peg.2311"/>
<dbReference type="Pfam" id="PF01614">
    <property type="entry name" value="IclR_C"/>
    <property type="match status" value="1"/>
</dbReference>
<dbReference type="GO" id="GO:0045892">
    <property type="term" value="P:negative regulation of DNA-templated transcription"/>
    <property type="evidence" value="ECO:0007669"/>
    <property type="project" value="TreeGrafter"/>
</dbReference>
<dbReference type="Proteomes" id="UP000018418">
    <property type="component" value="Unassembled WGS sequence"/>
</dbReference>
<keyword evidence="2" id="KW-0238">DNA-binding</keyword>
<evidence type="ECO:0000313" key="9">
    <source>
        <dbReference type="EMBL" id="ESK50357.1"/>
    </source>
</evidence>
<dbReference type="PROSITE" id="PS51077">
    <property type="entry name" value="HTH_ICLR"/>
    <property type="match status" value="1"/>
</dbReference>
<evidence type="ECO:0000256" key="1">
    <source>
        <dbReference type="ARBA" id="ARBA00023015"/>
    </source>
</evidence>
<dbReference type="PANTHER" id="PTHR30136:SF24">
    <property type="entry name" value="HTH-TYPE TRANSCRIPTIONAL REPRESSOR ALLR"/>
    <property type="match status" value="1"/>
</dbReference>